<feature type="region of interest" description="Disordered" evidence="2">
    <location>
        <begin position="140"/>
        <end position="169"/>
    </location>
</feature>
<dbReference type="InterPro" id="IPR013087">
    <property type="entry name" value="Znf_C2H2_type"/>
</dbReference>
<dbReference type="Proteomes" id="UP000019132">
    <property type="component" value="Unassembled WGS sequence"/>
</dbReference>
<dbReference type="Gene3D" id="1.20.5.110">
    <property type="match status" value="2"/>
</dbReference>
<dbReference type="SMART" id="SM00397">
    <property type="entry name" value="t_SNARE"/>
    <property type="match status" value="2"/>
</dbReference>
<organism evidence="4 5">
    <name type="scientific">Globisporangium ultimum (strain ATCC 200006 / CBS 805.95 / DAOM BR144)</name>
    <name type="common">Pythium ultimum</name>
    <dbReference type="NCBI Taxonomy" id="431595"/>
    <lineage>
        <taxon>Eukaryota</taxon>
        <taxon>Sar</taxon>
        <taxon>Stramenopiles</taxon>
        <taxon>Oomycota</taxon>
        <taxon>Peronosporomycetes</taxon>
        <taxon>Pythiales</taxon>
        <taxon>Pythiaceae</taxon>
        <taxon>Globisporangium</taxon>
    </lineage>
</organism>
<dbReference type="eggNOG" id="ENOG502QTS4">
    <property type="taxonomic scope" value="Eukaryota"/>
</dbReference>
<reference evidence="5" key="2">
    <citation type="submission" date="2010-04" db="EMBL/GenBank/DDBJ databases">
        <authorList>
            <person name="Buell R."/>
            <person name="Hamilton J."/>
            <person name="Hostetler J."/>
        </authorList>
    </citation>
    <scope>NUCLEOTIDE SEQUENCE [LARGE SCALE GENOMIC DNA]</scope>
    <source>
        <strain evidence="5">DAOM:BR144</strain>
    </source>
</reference>
<evidence type="ECO:0000313" key="4">
    <source>
        <dbReference type="EnsemblProtists" id="PYU1_T002306"/>
    </source>
</evidence>
<dbReference type="AlphaFoldDB" id="K3WBG5"/>
<dbReference type="InterPro" id="IPR000727">
    <property type="entry name" value="T_SNARE_dom"/>
</dbReference>
<feature type="region of interest" description="Disordered" evidence="2">
    <location>
        <begin position="8"/>
        <end position="29"/>
    </location>
</feature>
<keyword evidence="5" id="KW-1185">Reference proteome</keyword>
<evidence type="ECO:0000256" key="1">
    <source>
        <dbReference type="ARBA" id="ARBA00009480"/>
    </source>
</evidence>
<dbReference type="VEuPathDB" id="FungiDB:PYU1_G002303"/>
<feature type="domain" description="T-SNARE coiled-coil homology" evidence="3">
    <location>
        <begin position="166"/>
        <end position="228"/>
    </location>
</feature>
<protein>
    <recommendedName>
        <fullName evidence="3">t-SNARE coiled-coil homology domain-containing protein</fullName>
    </recommendedName>
</protein>
<proteinExistence type="inferred from homology"/>
<evidence type="ECO:0000256" key="2">
    <source>
        <dbReference type="SAM" id="MobiDB-lite"/>
    </source>
</evidence>
<dbReference type="OMA" id="YEQFAID"/>
<name>K3WBG5_GLOUD</name>
<dbReference type="SUPFAM" id="SSF58038">
    <property type="entry name" value="SNARE fusion complex"/>
    <property type="match status" value="2"/>
</dbReference>
<accession>K3WBG5</accession>
<sequence length="381" mass="42291">MGDFAAAASANTIAQRSRHDTAAARTKETQSLRAVAESLQIARETAHTLSMQSEQLDRSKRAAEDTQYAVDLSKRVLRGMTWSGWLYNAMSSVPQQVADRYKPANAEEIAMGFICPECKVKFNSPEQLGAHYANAHDLSATSQDDRRGNPQPLDQRPHEPSIANQQQQQDLHEDFLRALEPQLAELKEMSLALGNALDSQNSQLERLDEKIDTAHDGMKKVSIQAKKLAGAKLAVNYRFRCAFQEIESRKFLRDVDGEALLSADIVTDGCTFRAYTLGDGTEIWGFQSEKSSLFFGVNRYGNLKVKGVDLKSYEQFAIDHTKATTAILCVSSFFGLGGWIVRRESDNKLSIIRGTSENKIHAAQFQIVHLDEITDSVTAAT</sequence>
<reference evidence="5" key="1">
    <citation type="journal article" date="2010" name="Genome Biol.">
        <title>Genome sequence of the necrotrophic plant pathogen Pythium ultimum reveals original pathogenicity mechanisms and effector repertoire.</title>
        <authorList>
            <person name="Levesque C.A."/>
            <person name="Brouwer H."/>
            <person name="Cano L."/>
            <person name="Hamilton J.P."/>
            <person name="Holt C."/>
            <person name="Huitema E."/>
            <person name="Raffaele S."/>
            <person name="Robideau G.P."/>
            <person name="Thines M."/>
            <person name="Win J."/>
            <person name="Zerillo M.M."/>
            <person name="Beakes G.W."/>
            <person name="Boore J.L."/>
            <person name="Busam D."/>
            <person name="Dumas B."/>
            <person name="Ferriera S."/>
            <person name="Fuerstenberg S.I."/>
            <person name="Gachon C.M."/>
            <person name="Gaulin E."/>
            <person name="Govers F."/>
            <person name="Grenville-Briggs L."/>
            <person name="Horner N."/>
            <person name="Hostetler J."/>
            <person name="Jiang R.H."/>
            <person name="Johnson J."/>
            <person name="Krajaejun T."/>
            <person name="Lin H."/>
            <person name="Meijer H.J."/>
            <person name="Moore B."/>
            <person name="Morris P."/>
            <person name="Phuntmart V."/>
            <person name="Puiu D."/>
            <person name="Shetty J."/>
            <person name="Stajich J.E."/>
            <person name="Tripathy S."/>
            <person name="Wawra S."/>
            <person name="van West P."/>
            <person name="Whitty B.R."/>
            <person name="Coutinho P.M."/>
            <person name="Henrissat B."/>
            <person name="Martin F."/>
            <person name="Thomas P.D."/>
            <person name="Tyler B.M."/>
            <person name="De Vries R.P."/>
            <person name="Kamoun S."/>
            <person name="Yandell M."/>
            <person name="Tisserat N."/>
            <person name="Buell C.R."/>
        </authorList>
    </citation>
    <scope>NUCLEOTIDE SEQUENCE</scope>
    <source>
        <strain evidence="5">DAOM:BR144</strain>
    </source>
</reference>
<dbReference type="PROSITE" id="PS50192">
    <property type="entry name" value="T_SNARE"/>
    <property type="match status" value="1"/>
</dbReference>
<dbReference type="PROSITE" id="PS00028">
    <property type="entry name" value="ZINC_FINGER_C2H2_1"/>
    <property type="match status" value="1"/>
</dbReference>
<feature type="compositionally biased region" description="Basic and acidic residues" evidence="2">
    <location>
        <begin position="17"/>
        <end position="29"/>
    </location>
</feature>
<evidence type="ECO:0000259" key="3">
    <source>
        <dbReference type="PROSITE" id="PS50192"/>
    </source>
</evidence>
<dbReference type="EnsemblProtists" id="PYU1_T002306">
    <property type="protein sequence ID" value="PYU1_T002306"/>
    <property type="gene ID" value="PYU1_G002303"/>
</dbReference>
<dbReference type="HOGENOM" id="CLU_726489_0_0_1"/>
<dbReference type="PANTHER" id="PTHR19305">
    <property type="entry name" value="SYNAPTOSOMAL ASSOCIATED PROTEIN"/>
    <property type="match status" value="1"/>
</dbReference>
<dbReference type="GO" id="GO:0005886">
    <property type="term" value="C:plasma membrane"/>
    <property type="evidence" value="ECO:0007669"/>
    <property type="project" value="TreeGrafter"/>
</dbReference>
<dbReference type="PANTHER" id="PTHR19305:SF9">
    <property type="entry name" value="SYNAPTOSOMAL-ASSOCIATED PROTEIN 29"/>
    <property type="match status" value="1"/>
</dbReference>
<evidence type="ECO:0000313" key="5">
    <source>
        <dbReference type="Proteomes" id="UP000019132"/>
    </source>
</evidence>
<comment type="similarity">
    <text evidence="1">Belongs to the SNAP-25 family.</text>
</comment>
<reference evidence="4" key="3">
    <citation type="submission" date="2014-11" db="UniProtKB">
        <authorList>
            <consortium name="EnsemblProtists"/>
        </authorList>
    </citation>
    <scope>IDENTIFICATION</scope>
    <source>
        <strain evidence="4">DAOM BR144</strain>
    </source>
</reference>
<dbReference type="FunCoup" id="K3WBG5">
    <property type="interactions" value="6"/>
</dbReference>
<dbReference type="InParanoid" id="K3WBG5"/>